<evidence type="ECO:0000313" key="2">
    <source>
        <dbReference type="Proteomes" id="UP001189429"/>
    </source>
</evidence>
<comment type="caution">
    <text evidence="1">The sequence shown here is derived from an EMBL/GenBank/DDBJ whole genome shotgun (WGS) entry which is preliminary data.</text>
</comment>
<proteinExistence type="predicted"/>
<reference evidence="1" key="1">
    <citation type="submission" date="2023-10" db="EMBL/GenBank/DDBJ databases">
        <authorList>
            <person name="Chen Y."/>
            <person name="Shah S."/>
            <person name="Dougan E. K."/>
            <person name="Thang M."/>
            <person name="Chan C."/>
        </authorList>
    </citation>
    <scope>NUCLEOTIDE SEQUENCE [LARGE SCALE GENOMIC DNA]</scope>
</reference>
<keyword evidence="2" id="KW-1185">Reference proteome</keyword>
<organism evidence="1 2">
    <name type="scientific">Prorocentrum cordatum</name>
    <dbReference type="NCBI Taxonomy" id="2364126"/>
    <lineage>
        <taxon>Eukaryota</taxon>
        <taxon>Sar</taxon>
        <taxon>Alveolata</taxon>
        <taxon>Dinophyceae</taxon>
        <taxon>Prorocentrales</taxon>
        <taxon>Prorocentraceae</taxon>
        <taxon>Prorocentrum</taxon>
    </lineage>
</organism>
<dbReference type="EMBL" id="CAUYUJ010000370">
    <property type="protein sequence ID" value="CAK0790173.1"/>
    <property type="molecule type" value="Genomic_DNA"/>
</dbReference>
<gene>
    <name evidence="1" type="ORF">PCOR1329_LOCUS1526</name>
</gene>
<feature type="non-terminal residue" evidence="1">
    <location>
        <position position="50"/>
    </location>
</feature>
<dbReference type="Proteomes" id="UP001189429">
    <property type="component" value="Unassembled WGS sequence"/>
</dbReference>
<sequence length="50" mass="5428">AAKLEAQLASVRAQLLAMEDEAPRPIGWRREGAGHARVIGVPRDRHEGKG</sequence>
<feature type="non-terminal residue" evidence="1">
    <location>
        <position position="1"/>
    </location>
</feature>
<protein>
    <submittedName>
        <fullName evidence="1">Uncharacterized protein</fullName>
    </submittedName>
</protein>
<accession>A0ABN9PBI9</accession>
<evidence type="ECO:0000313" key="1">
    <source>
        <dbReference type="EMBL" id="CAK0790173.1"/>
    </source>
</evidence>
<name>A0ABN9PBI9_9DINO</name>